<dbReference type="FunFam" id="3.30.420.40:FF:000058">
    <property type="entry name" value="Putative actin-related protein 5"/>
    <property type="match status" value="1"/>
</dbReference>
<proteinExistence type="inferred from homology"/>
<reference evidence="2" key="1">
    <citation type="submission" date="2022-03" db="EMBL/GenBank/DDBJ databases">
        <authorList>
            <person name="Sayadi A."/>
        </authorList>
    </citation>
    <scope>NUCLEOTIDE SEQUENCE</scope>
</reference>
<dbReference type="InterPro" id="IPR043129">
    <property type="entry name" value="ATPase_NBD"/>
</dbReference>
<dbReference type="Gene3D" id="3.90.640.10">
    <property type="entry name" value="Actin, Chain A, domain 4"/>
    <property type="match status" value="1"/>
</dbReference>
<comment type="caution">
    <text evidence="2">The sequence shown here is derived from an EMBL/GenBank/DDBJ whole genome shotgun (WGS) entry which is preliminary data.</text>
</comment>
<dbReference type="InterPro" id="IPR004000">
    <property type="entry name" value="Actin"/>
</dbReference>
<dbReference type="SMART" id="SM00268">
    <property type="entry name" value="ACTIN"/>
    <property type="match status" value="1"/>
</dbReference>
<accession>A0A9P0KSE9</accession>
<dbReference type="AlphaFoldDB" id="A0A9P0KSE9"/>
<name>A0A9P0KSE9_ACAOB</name>
<dbReference type="CDD" id="cd13395">
    <property type="entry name" value="ASKHA_NBD_Arp4_ACTL6-like"/>
    <property type="match status" value="1"/>
</dbReference>
<dbReference type="PANTHER" id="PTHR11937">
    <property type="entry name" value="ACTIN"/>
    <property type="match status" value="1"/>
</dbReference>
<dbReference type="Proteomes" id="UP001152888">
    <property type="component" value="Unassembled WGS sequence"/>
</dbReference>
<dbReference type="OrthoDB" id="5132116at2759"/>
<evidence type="ECO:0000313" key="3">
    <source>
        <dbReference type="Proteomes" id="UP001152888"/>
    </source>
</evidence>
<evidence type="ECO:0008006" key="4">
    <source>
        <dbReference type="Google" id="ProtNLM"/>
    </source>
</evidence>
<dbReference type="EMBL" id="CAKOFQ010006848">
    <property type="protein sequence ID" value="CAH1976461.1"/>
    <property type="molecule type" value="Genomic_DNA"/>
</dbReference>
<evidence type="ECO:0000313" key="2">
    <source>
        <dbReference type="EMBL" id="CAH1976461.1"/>
    </source>
</evidence>
<dbReference type="Gene3D" id="3.30.420.40">
    <property type="match status" value="3"/>
</dbReference>
<evidence type="ECO:0000256" key="1">
    <source>
        <dbReference type="RuleBase" id="RU000487"/>
    </source>
</evidence>
<comment type="similarity">
    <text evidence="1">Belongs to the actin family.</text>
</comment>
<dbReference type="PRINTS" id="PR00190">
    <property type="entry name" value="ACTIN"/>
</dbReference>
<keyword evidence="3" id="KW-1185">Reference proteome</keyword>
<gene>
    <name evidence="2" type="ORF">ACAOBT_LOCUS12143</name>
</gene>
<dbReference type="Pfam" id="PF00022">
    <property type="entry name" value="Actin"/>
    <property type="match status" value="1"/>
</dbReference>
<organism evidence="2 3">
    <name type="scientific">Acanthoscelides obtectus</name>
    <name type="common">Bean weevil</name>
    <name type="synonym">Bruchus obtectus</name>
    <dbReference type="NCBI Taxonomy" id="200917"/>
    <lineage>
        <taxon>Eukaryota</taxon>
        <taxon>Metazoa</taxon>
        <taxon>Ecdysozoa</taxon>
        <taxon>Arthropoda</taxon>
        <taxon>Hexapoda</taxon>
        <taxon>Insecta</taxon>
        <taxon>Pterygota</taxon>
        <taxon>Neoptera</taxon>
        <taxon>Endopterygota</taxon>
        <taxon>Coleoptera</taxon>
        <taxon>Polyphaga</taxon>
        <taxon>Cucujiformia</taxon>
        <taxon>Chrysomeloidea</taxon>
        <taxon>Chrysomelidae</taxon>
        <taxon>Bruchinae</taxon>
        <taxon>Bruchini</taxon>
        <taxon>Acanthoscelides</taxon>
    </lineage>
</organism>
<sequence>MSGGMLYGGDEIGALVFDPGHHSLRVGYAQEDTPKAEIPAVVGVAPDDVKLEPEVKPEDGNVATNQPSYKYYIDTAYLHTPRPNMELHNYMKDGMIENWDLFEKILDYSYEKIIQSESQYHPVLFSESPWNQRQKREKLTEIMFEKYKVPAFFLVKNAALAAFANGRATALVIDSGATHTSAVPVLDGYVISNAVVKSPLGGDYLVLRAREMLEAAGIDLTPASLIASKDVIRDKDKPRFVKKKLSFQTTNSWMSYMIKKTVQDFQQTVLQVAENPYDERQVANIPSVHYEFPTGYHQDFGPERFKLAEGLFDHAMLGAGYIAATSAGMCDVDIRPALYSSVVVTGGNSLVQGFSDRLSRDLSSRSPGSMRLKMIAANGTVERRFGAWVGGSILASIGTFQQMWVSIQEYQEGGKSQIDRKCP</sequence>
<dbReference type="FunFam" id="3.90.640.10:FF:000043">
    <property type="entry name" value="AGAP008687-PA-like protein"/>
    <property type="match status" value="1"/>
</dbReference>
<protein>
    <recommendedName>
        <fullName evidence="4">Actin-like protein 6B</fullName>
    </recommendedName>
</protein>
<dbReference type="SUPFAM" id="SSF53067">
    <property type="entry name" value="Actin-like ATPase domain"/>
    <property type="match status" value="2"/>
</dbReference>